<protein>
    <submittedName>
        <fullName evidence="1">PAS domain-containing protein</fullName>
    </submittedName>
</protein>
<accession>A0A1Y6CY52</accession>
<dbReference type="Proteomes" id="UP000192917">
    <property type="component" value="Unassembled WGS sequence"/>
</dbReference>
<proteinExistence type="predicted"/>
<gene>
    <name evidence="1" type="ORF">SAMN05428998_14710</name>
</gene>
<name>A0A1Y6CY52_9PROT</name>
<dbReference type="EMBL" id="FWZX01000047">
    <property type="protein sequence ID" value="SMF82571.1"/>
    <property type="molecule type" value="Genomic_DNA"/>
</dbReference>
<evidence type="ECO:0000313" key="1">
    <source>
        <dbReference type="EMBL" id="SMF82571.1"/>
    </source>
</evidence>
<organism evidence="1 2">
    <name type="scientific">Tistlia consotensis USBA 355</name>
    <dbReference type="NCBI Taxonomy" id="560819"/>
    <lineage>
        <taxon>Bacteria</taxon>
        <taxon>Pseudomonadati</taxon>
        <taxon>Pseudomonadota</taxon>
        <taxon>Alphaproteobacteria</taxon>
        <taxon>Rhodospirillales</taxon>
        <taxon>Rhodovibrionaceae</taxon>
        <taxon>Tistlia</taxon>
    </lineage>
</organism>
<dbReference type="AlphaFoldDB" id="A0A1Y6CY52"/>
<dbReference type="InterPro" id="IPR009922">
    <property type="entry name" value="DUF1457"/>
</dbReference>
<evidence type="ECO:0000313" key="2">
    <source>
        <dbReference type="Proteomes" id="UP000192917"/>
    </source>
</evidence>
<dbReference type="Pfam" id="PF07310">
    <property type="entry name" value="PAS_5"/>
    <property type="match status" value="1"/>
</dbReference>
<keyword evidence="2" id="KW-1185">Reference proteome</keyword>
<sequence length="177" mass="19685">MMDARVQQVELGDFAGPSCLDPAVSLDELAAFGTALPRRDGRLFFDYWLAHWRDGRPPRRADVLPEELGRLLAQVFLIEVEPETGRLRYRLIGTGIAAGIGYDSTGRYLDEVSAGFPEALRARWQRRDALCVGQGRPVCSGWSLDHIGRAWRAVVSLRLPLIEDGRVTHLLGFGAVE</sequence>
<reference evidence="1 2" key="1">
    <citation type="submission" date="2017-04" db="EMBL/GenBank/DDBJ databases">
        <authorList>
            <person name="Afonso C.L."/>
            <person name="Miller P.J."/>
            <person name="Scott M.A."/>
            <person name="Spackman E."/>
            <person name="Goraichik I."/>
            <person name="Dimitrov K.M."/>
            <person name="Suarez D.L."/>
            <person name="Swayne D.E."/>
        </authorList>
    </citation>
    <scope>NUCLEOTIDE SEQUENCE [LARGE SCALE GENOMIC DNA]</scope>
    <source>
        <strain evidence="1 2">USBA 355</strain>
    </source>
</reference>